<evidence type="ECO:0000313" key="12">
    <source>
        <dbReference type="Proteomes" id="UP000177169"/>
    </source>
</evidence>
<dbReference type="FunFam" id="1.10.240.10:FF:000005">
    <property type="entry name" value="Tryptophan--tRNA ligase"/>
    <property type="match status" value="1"/>
</dbReference>
<keyword evidence="4 10" id="KW-0547">Nucleotide-binding</keyword>
<keyword evidence="5 10" id="KW-0067">ATP-binding</keyword>
<evidence type="ECO:0000256" key="2">
    <source>
        <dbReference type="ARBA" id="ARBA00013161"/>
    </source>
</evidence>
<keyword evidence="6 10" id="KW-0648">Protein biosynthesis</keyword>
<evidence type="ECO:0000256" key="5">
    <source>
        <dbReference type="ARBA" id="ARBA00022840"/>
    </source>
</evidence>
<dbReference type="SUPFAM" id="SSF52374">
    <property type="entry name" value="Nucleotidylyl transferase"/>
    <property type="match status" value="1"/>
</dbReference>
<evidence type="ECO:0000256" key="6">
    <source>
        <dbReference type="ARBA" id="ARBA00022917"/>
    </source>
</evidence>
<gene>
    <name evidence="11" type="ORF">A3D01_01920</name>
</gene>
<evidence type="ECO:0000256" key="4">
    <source>
        <dbReference type="ARBA" id="ARBA00022741"/>
    </source>
</evidence>
<protein>
    <recommendedName>
        <fullName evidence="2 9">Tryptophan--tRNA ligase</fullName>
        <ecNumber evidence="2 9">6.1.1.2</ecNumber>
    </recommendedName>
</protein>
<dbReference type="EMBL" id="MGGR01000035">
    <property type="protein sequence ID" value="OGM32123.1"/>
    <property type="molecule type" value="Genomic_DNA"/>
</dbReference>
<dbReference type="GO" id="GO:0006436">
    <property type="term" value="P:tryptophanyl-tRNA aminoacylation"/>
    <property type="evidence" value="ECO:0007669"/>
    <property type="project" value="UniProtKB-UniRule"/>
</dbReference>
<dbReference type="Proteomes" id="UP000177169">
    <property type="component" value="Unassembled WGS sequence"/>
</dbReference>
<dbReference type="GO" id="GO:0005524">
    <property type="term" value="F:ATP binding"/>
    <property type="evidence" value="ECO:0007669"/>
    <property type="project" value="UniProtKB-KW"/>
</dbReference>
<dbReference type="CDD" id="cd00806">
    <property type="entry name" value="TrpRS_core"/>
    <property type="match status" value="1"/>
</dbReference>
<comment type="catalytic activity">
    <reaction evidence="8">
        <text>tRNA(Trp) + L-tryptophan + ATP = L-tryptophyl-tRNA(Trp) + AMP + diphosphate + H(+)</text>
        <dbReference type="Rhea" id="RHEA:24080"/>
        <dbReference type="Rhea" id="RHEA-COMP:9671"/>
        <dbReference type="Rhea" id="RHEA-COMP:9705"/>
        <dbReference type="ChEBI" id="CHEBI:15378"/>
        <dbReference type="ChEBI" id="CHEBI:30616"/>
        <dbReference type="ChEBI" id="CHEBI:33019"/>
        <dbReference type="ChEBI" id="CHEBI:57912"/>
        <dbReference type="ChEBI" id="CHEBI:78442"/>
        <dbReference type="ChEBI" id="CHEBI:78535"/>
        <dbReference type="ChEBI" id="CHEBI:456215"/>
        <dbReference type="EC" id="6.1.1.2"/>
    </reaction>
</comment>
<dbReference type="PANTHER" id="PTHR43766:SF1">
    <property type="entry name" value="TRYPTOPHAN--TRNA LIGASE, MITOCHONDRIAL"/>
    <property type="match status" value="1"/>
</dbReference>
<dbReference type="GO" id="GO:0005829">
    <property type="term" value="C:cytosol"/>
    <property type="evidence" value="ECO:0007669"/>
    <property type="project" value="TreeGrafter"/>
</dbReference>
<dbReference type="InterPro" id="IPR002306">
    <property type="entry name" value="Trp-tRNA-ligase"/>
</dbReference>
<dbReference type="AlphaFoldDB" id="A0A1F7YXR6"/>
<keyword evidence="3 10" id="KW-0436">Ligase</keyword>
<dbReference type="Gene3D" id="1.10.240.10">
    <property type="entry name" value="Tyrosyl-Transfer RNA Synthetase"/>
    <property type="match status" value="1"/>
</dbReference>
<evidence type="ECO:0000313" key="11">
    <source>
        <dbReference type="EMBL" id="OGM32123.1"/>
    </source>
</evidence>
<comment type="similarity">
    <text evidence="1 10">Belongs to the class-I aminoacyl-tRNA synthetase family.</text>
</comment>
<evidence type="ECO:0000256" key="1">
    <source>
        <dbReference type="ARBA" id="ARBA00005594"/>
    </source>
</evidence>
<dbReference type="InterPro" id="IPR014729">
    <property type="entry name" value="Rossmann-like_a/b/a_fold"/>
</dbReference>
<reference evidence="11 12" key="1">
    <citation type="journal article" date="2016" name="Nat. Commun.">
        <title>Thousands of microbial genomes shed light on interconnected biogeochemical processes in an aquifer system.</title>
        <authorList>
            <person name="Anantharaman K."/>
            <person name="Brown C.T."/>
            <person name="Hug L.A."/>
            <person name="Sharon I."/>
            <person name="Castelle C.J."/>
            <person name="Probst A.J."/>
            <person name="Thomas B.C."/>
            <person name="Singh A."/>
            <person name="Wilkins M.J."/>
            <person name="Karaoz U."/>
            <person name="Brodie E.L."/>
            <person name="Williams K.H."/>
            <person name="Hubbard S.S."/>
            <person name="Banfield J.F."/>
        </authorList>
    </citation>
    <scope>NUCLEOTIDE SEQUENCE [LARGE SCALE GENOMIC DNA]</scope>
</reference>
<keyword evidence="7 10" id="KW-0030">Aminoacyl-tRNA synthetase</keyword>
<dbReference type="InterPro" id="IPR002305">
    <property type="entry name" value="aa-tRNA-synth_Ic"/>
</dbReference>
<dbReference type="PRINTS" id="PR01039">
    <property type="entry name" value="TRNASYNTHTRP"/>
</dbReference>
<evidence type="ECO:0000256" key="7">
    <source>
        <dbReference type="ARBA" id="ARBA00023146"/>
    </source>
</evidence>
<accession>A0A1F7YXR6</accession>
<dbReference type="NCBIfam" id="TIGR00233">
    <property type="entry name" value="trpS"/>
    <property type="match status" value="1"/>
</dbReference>
<dbReference type="EC" id="6.1.1.2" evidence="2 9"/>
<evidence type="ECO:0000256" key="8">
    <source>
        <dbReference type="ARBA" id="ARBA00049929"/>
    </source>
</evidence>
<evidence type="ECO:0000256" key="10">
    <source>
        <dbReference type="RuleBase" id="RU363036"/>
    </source>
</evidence>
<proteinExistence type="inferred from homology"/>
<evidence type="ECO:0000256" key="3">
    <source>
        <dbReference type="ARBA" id="ARBA00022598"/>
    </source>
</evidence>
<dbReference type="Gene3D" id="3.40.50.620">
    <property type="entry name" value="HUPs"/>
    <property type="match status" value="1"/>
</dbReference>
<evidence type="ECO:0000256" key="9">
    <source>
        <dbReference type="NCBIfam" id="TIGR00233"/>
    </source>
</evidence>
<dbReference type="STRING" id="1802505.A3D01_01920"/>
<dbReference type="GO" id="GO:0004830">
    <property type="term" value="F:tryptophan-tRNA ligase activity"/>
    <property type="evidence" value="ECO:0007669"/>
    <property type="project" value="UniProtKB-UniRule"/>
</dbReference>
<dbReference type="PANTHER" id="PTHR43766">
    <property type="entry name" value="TRYPTOPHAN--TRNA LIGASE, MITOCHONDRIAL"/>
    <property type="match status" value="1"/>
</dbReference>
<comment type="caution">
    <text evidence="11">The sequence shown here is derived from an EMBL/GenBank/DDBJ whole genome shotgun (WGS) entry which is preliminary data.</text>
</comment>
<dbReference type="InterPro" id="IPR001412">
    <property type="entry name" value="aa-tRNA-synth_I_CS"/>
</dbReference>
<organism evidence="11 12">
    <name type="scientific">Candidatus Woesebacteria bacterium RIFCSPHIGHO2_02_FULL_39_13</name>
    <dbReference type="NCBI Taxonomy" id="1802505"/>
    <lineage>
        <taxon>Bacteria</taxon>
        <taxon>Candidatus Woeseibacteriota</taxon>
    </lineage>
</organism>
<sequence length="329" mass="37352">MVKKRVLQGMRPTGHLHLGNYLGTAKGMLALQEDPNYETFYMVADLHGMTTPFDPKKIMLESREVILDYLSCGLDPKKSALFLQSSLADLHVQLAYYFSTVVTVARMQHLPTYKEKVKQYPENVTMALLNYPILMAADILIYKASMVPVGMDQEPHMEVTREIARKMNLLYGLGFPEPRSLETKSRYIPSLTGEGKMSKSVEGSYINLTDNLETIKERLAKVPTDSGKGNKIPEGGGVYTLLTIVELFQGLEKRTKYEKEYKRSGIKYQDLKNELAEAIFKDLEPIQKKRRELEKDRAYIDNALKDGTERARAVASKTVKEVKEKMGLI</sequence>
<dbReference type="Pfam" id="PF00579">
    <property type="entry name" value="tRNA-synt_1b"/>
    <property type="match status" value="1"/>
</dbReference>
<dbReference type="PROSITE" id="PS00178">
    <property type="entry name" value="AA_TRNA_LIGASE_I"/>
    <property type="match status" value="1"/>
</dbReference>
<dbReference type="InterPro" id="IPR050203">
    <property type="entry name" value="Trp-tRNA_synthetase"/>
</dbReference>
<name>A0A1F7YXR6_9BACT</name>